<dbReference type="OrthoDB" id="5086500at2759"/>
<dbReference type="Gene3D" id="3.40.50.300">
    <property type="entry name" value="P-loop containing nucleotide triphosphate hydrolases"/>
    <property type="match status" value="1"/>
</dbReference>
<keyword evidence="4" id="KW-1185">Reference proteome</keyword>
<organism evidence="3 4">
    <name type="scientific">Microdochium trichocladiopsis</name>
    <dbReference type="NCBI Taxonomy" id="1682393"/>
    <lineage>
        <taxon>Eukaryota</taxon>
        <taxon>Fungi</taxon>
        <taxon>Dikarya</taxon>
        <taxon>Ascomycota</taxon>
        <taxon>Pezizomycotina</taxon>
        <taxon>Sordariomycetes</taxon>
        <taxon>Xylariomycetidae</taxon>
        <taxon>Xylariales</taxon>
        <taxon>Microdochiaceae</taxon>
        <taxon>Microdochium</taxon>
    </lineage>
</organism>
<accession>A0A9P9BPY0</accession>
<evidence type="ECO:0000313" key="3">
    <source>
        <dbReference type="EMBL" id="KAH7033579.1"/>
    </source>
</evidence>
<dbReference type="Proteomes" id="UP000756346">
    <property type="component" value="Unassembled WGS sequence"/>
</dbReference>
<dbReference type="GeneID" id="70190500"/>
<dbReference type="PANTHER" id="PTHR10039:SF5">
    <property type="entry name" value="NACHT DOMAIN-CONTAINING PROTEIN"/>
    <property type="match status" value="1"/>
</dbReference>
<sequence>MEAVAALSFTCNILQLVSTGLKVTTALKQIRDEHKPDASIKTNASTLRELSSKLEASIQNQNTNGGVGNRDLLERAQDVVKTSHRLEKIFQRYSDSQKGNAVANFFNFAILDKNRIQGAEKRLHEAQQALQSTILVELRDTLDTEWAAISPVLSSLDSSLQPLVRELHDGNMHVANLTRHIDESLSRHLAAIKIDTAGAIKATTEVRETLEQHTRRVTVIHQSQEQKDATRRLLRSLTFPSMNARRNMSALEHAKGTFDWVFERDKRCCNHEHERLSASHSIQRHEAFGALHLWLLDTQQRVFWINGHAGTGKSTLIHYLTDALRCDSLPDALKTDLGNLIALSVFIWASGDEMQRSIKGLLCSLLHQLLKLDSMLANATTWTEASWWEKESLADWSEPELDLALQAALRRQRDIDPSKTVLLFVDGLDEISQEDDSSSRLVCLIDSLQRHSNTKLCVSSRPEPIFERSLQRYPHLRLQDLTYHDIVHYLRQELEEPLRTSQTSKSPWNNVYMVIWEVARRAEGVFLWVQLVTRSLKEGITNGDTWDLLWARIEKTPAKLDSLYKSMLQRRDAQADVYDASAAIFFTLILDGARADMNRLDFITLYVRHDLRIALQNTKGNWAEYQDISVRKAMEDVRVRIRAQCAGLLVVNPGSEDGDHDSMRVGFIHRTAKDFLTDQRRKLWQHVALEWRTCVDVRYLLARDTRTIDDADIWSDRYEWDTTLLWQVLNDIHKTNYFWLDIHDEIMDYLADTMRKNLYWHCDKRNPVVVAVHKGCRTPDHWLATWKPSEISKEDFLNQLLLCAADELKWHSGMDDHGGAFLWLLKHGANPYWQDRQNFDTFGQTAMRVLCDMLKYKGSHLDEEIVTFMYWLAECGFPEDTRVKRWFSRFAEDEE</sequence>
<protein>
    <recommendedName>
        <fullName evidence="2">NACHT domain-containing protein</fullName>
    </recommendedName>
</protein>
<dbReference type="PROSITE" id="PS50837">
    <property type="entry name" value="NACHT"/>
    <property type="match status" value="1"/>
</dbReference>
<dbReference type="PANTHER" id="PTHR10039">
    <property type="entry name" value="AMELOGENIN"/>
    <property type="match status" value="1"/>
</dbReference>
<dbReference type="InterPro" id="IPR027417">
    <property type="entry name" value="P-loop_NTPase"/>
</dbReference>
<evidence type="ECO:0000256" key="1">
    <source>
        <dbReference type="ARBA" id="ARBA00022737"/>
    </source>
</evidence>
<gene>
    <name evidence="3" type="ORF">B0I36DRAFT_383412</name>
</gene>
<dbReference type="InterPro" id="IPR056884">
    <property type="entry name" value="NPHP3-like_N"/>
</dbReference>
<dbReference type="EMBL" id="JAGTJQ010000004">
    <property type="protein sequence ID" value="KAH7033579.1"/>
    <property type="molecule type" value="Genomic_DNA"/>
</dbReference>
<dbReference type="AlphaFoldDB" id="A0A9P9BPY0"/>
<keyword evidence="1" id="KW-0677">Repeat</keyword>
<evidence type="ECO:0000259" key="2">
    <source>
        <dbReference type="PROSITE" id="PS50837"/>
    </source>
</evidence>
<name>A0A9P9BPY0_9PEZI</name>
<dbReference type="SUPFAM" id="SSF52540">
    <property type="entry name" value="P-loop containing nucleoside triphosphate hydrolases"/>
    <property type="match status" value="1"/>
</dbReference>
<dbReference type="Pfam" id="PF24883">
    <property type="entry name" value="NPHP3_N"/>
    <property type="match status" value="1"/>
</dbReference>
<dbReference type="RefSeq" id="XP_046014411.1">
    <property type="nucleotide sequence ID" value="XM_046160954.1"/>
</dbReference>
<dbReference type="InterPro" id="IPR007111">
    <property type="entry name" value="NACHT_NTPase"/>
</dbReference>
<evidence type="ECO:0000313" key="4">
    <source>
        <dbReference type="Proteomes" id="UP000756346"/>
    </source>
</evidence>
<comment type="caution">
    <text evidence="3">The sequence shown here is derived from an EMBL/GenBank/DDBJ whole genome shotgun (WGS) entry which is preliminary data.</text>
</comment>
<proteinExistence type="predicted"/>
<reference evidence="3" key="1">
    <citation type="journal article" date="2021" name="Nat. Commun.">
        <title>Genetic determinants of endophytism in the Arabidopsis root mycobiome.</title>
        <authorList>
            <person name="Mesny F."/>
            <person name="Miyauchi S."/>
            <person name="Thiergart T."/>
            <person name="Pickel B."/>
            <person name="Atanasova L."/>
            <person name="Karlsson M."/>
            <person name="Huettel B."/>
            <person name="Barry K.W."/>
            <person name="Haridas S."/>
            <person name="Chen C."/>
            <person name="Bauer D."/>
            <person name="Andreopoulos W."/>
            <person name="Pangilinan J."/>
            <person name="LaButti K."/>
            <person name="Riley R."/>
            <person name="Lipzen A."/>
            <person name="Clum A."/>
            <person name="Drula E."/>
            <person name="Henrissat B."/>
            <person name="Kohler A."/>
            <person name="Grigoriev I.V."/>
            <person name="Martin F.M."/>
            <person name="Hacquard S."/>
        </authorList>
    </citation>
    <scope>NUCLEOTIDE SEQUENCE</scope>
    <source>
        <strain evidence="3">MPI-CAGE-CH-0230</strain>
    </source>
</reference>
<feature type="domain" description="NACHT" evidence="2">
    <location>
        <begin position="301"/>
        <end position="462"/>
    </location>
</feature>